<dbReference type="Gene3D" id="1.10.10.60">
    <property type="entry name" value="Homeodomain-like"/>
    <property type="match status" value="1"/>
</dbReference>
<gene>
    <name evidence="5" type="ORF">LMG22037_01190</name>
</gene>
<proteinExistence type="predicted"/>
<dbReference type="InterPro" id="IPR001647">
    <property type="entry name" value="HTH_TetR"/>
</dbReference>
<dbReference type="PANTHER" id="PTHR30055:SF223">
    <property type="entry name" value="HTH-TYPE TRANSCRIPTIONAL REGULATOR UIDR"/>
    <property type="match status" value="1"/>
</dbReference>
<feature type="DNA-binding region" description="H-T-H motif" evidence="2">
    <location>
        <begin position="87"/>
        <end position="106"/>
    </location>
</feature>
<evidence type="ECO:0000256" key="2">
    <source>
        <dbReference type="PROSITE-ProRule" id="PRU00335"/>
    </source>
</evidence>
<dbReference type="Gene3D" id="1.10.357.10">
    <property type="entry name" value="Tetracycline Repressor, domain 2"/>
    <property type="match status" value="1"/>
</dbReference>
<evidence type="ECO:0000313" key="6">
    <source>
        <dbReference type="Proteomes" id="UP000494249"/>
    </source>
</evidence>
<reference evidence="5 6" key="1">
    <citation type="submission" date="2020-04" db="EMBL/GenBank/DDBJ databases">
        <authorList>
            <person name="De Canck E."/>
        </authorList>
    </citation>
    <scope>NUCLEOTIDE SEQUENCE [LARGE SCALE GENOMIC DNA]</scope>
    <source>
        <strain evidence="5 6">LMG 22037</strain>
    </source>
</reference>
<feature type="compositionally biased region" description="Basic and acidic residues" evidence="3">
    <location>
        <begin position="32"/>
        <end position="54"/>
    </location>
</feature>
<dbReference type="SUPFAM" id="SSF48498">
    <property type="entry name" value="Tetracyclin repressor-like, C-terminal domain"/>
    <property type="match status" value="1"/>
</dbReference>
<feature type="compositionally biased region" description="Low complexity" evidence="3">
    <location>
        <begin position="22"/>
        <end position="31"/>
    </location>
</feature>
<evidence type="ECO:0000313" key="5">
    <source>
        <dbReference type="EMBL" id="CAB3655227.1"/>
    </source>
</evidence>
<dbReference type="Pfam" id="PF09209">
    <property type="entry name" value="CecR_C"/>
    <property type="match status" value="1"/>
</dbReference>
<dbReference type="Proteomes" id="UP000494249">
    <property type="component" value="Unassembled WGS sequence"/>
</dbReference>
<sequence length="269" mass="29028">MPTKRASTPARMTDRAKEAKAARTPTAAARTMRTEHAKQQKEVKQRKQAEESGRAKRASRPDGAATRQHLLDIAGQVFAARGFADATSKEICERAGTPMASVNYHFGSREALYEAALVEAHRQVVSLDELSALTEAPGDPRDKLRAVISRFVGLSAGPGAPWGFMLMLREVLSPSPAMPALIEKAVRPKATVLLGLVGEVLQLNPHEPAVQRALMFSVLPCIALMIAPRQVQAALLPAVGKDKNALVEDFTRFVMAGLDALASAHRARK</sequence>
<dbReference type="InterPro" id="IPR015292">
    <property type="entry name" value="Tscrpt_reg_YbiH_C"/>
</dbReference>
<dbReference type="EMBL" id="CADIKB010000003">
    <property type="protein sequence ID" value="CAB3655227.1"/>
    <property type="molecule type" value="Genomic_DNA"/>
</dbReference>
<protein>
    <recommendedName>
        <fullName evidence="4">HTH tetR-type domain-containing protein</fullName>
    </recommendedName>
</protein>
<dbReference type="RefSeq" id="WP_082201391.1">
    <property type="nucleotide sequence ID" value="NZ_CADFGL010000004.1"/>
</dbReference>
<name>A0A6J5A8H5_9BURK</name>
<feature type="region of interest" description="Disordered" evidence="3">
    <location>
        <begin position="1"/>
        <end position="64"/>
    </location>
</feature>
<evidence type="ECO:0000256" key="3">
    <source>
        <dbReference type="SAM" id="MobiDB-lite"/>
    </source>
</evidence>
<keyword evidence="1 2" id="KW-0238">DNA-binding</keyword>
<dbReference type="InterPro" id="IPR009057">
    <property type="entry name" value="Homeodomain-like_sf"/>
</dbReference>
<feature type="compositionally biased region" description="Basic and acidic residues" evidence="3">
    <location>
        <begin position="12"/>
        <end position="21"/>
    </location>
</feature>
<dbReference type="InterPro" id="IPR050109">
    <property type="entry name" value="HTH-type_TetR-like_transc_reg"/>
</dbReference>
<dbReference type="PROSITE" id="PS50977">
    <property type="entry name" value="HTH_TETR_2"/>
    <property type="match status" value="1"/>
</dbReference>
<dbReference type="Pfam" id="PF00440">
    <property type="entry name" value="TetR_N"/>
    <property type="match status" value="1"/>
</dbReference>
<dbReference type="PANTHER" id="PTHR30055">
    <property type="entry name" value="HTH-TYPE TRANSCRIPTIONAL REGULATOR RUTR"/>
    <property type="match status" value="1"/>
</dbReference>
<dbReference type="GO" id="GO:0000976">
    <property type="term" value="F:transcription cis-regulatory region binding"/>
    <property type="evidence" value="ECO:0007669"/>
    <property type="project" value="TreeGrafter"/>
</dbReference>
<organism evidence="5 6">
    <name type="scientific">Paraburkholderia phenoliruptrix</name>
    <dbReference type="NCBI Taxonomy" id="252970"/>
    <lineage>
        <taxon>Bacteria</taxon>
        <taxon>Pseudomonadati</taxon>
        <taxon>Pseudomonadota</taxon>
        <taxon>Betaproteobacteria</taxon>
        <taxon>Burkholderiales</taxon>
        <taxon>Burkholderiaceae</taxon>
        <taxon>Paraburkholderia</taxon>
    </lineage>
</organism>
<feature type="domain" description="HTH tetR-type" evidence="4">
    <location>
        <begin position="64"/>
        <end position="124"/>
    </location>
</feature>
<accession>A0A6J5A8H5</accession>
<dbReference type="PRINTS" id="PR00455">
    <property type="entry name" value="HTHTETR"/>
</dbReference>
<evidence type="ECO:0000259" key="4">
    <source>
        <dbReference type="PROSITE" id="PS50977"/>
    </source>
</evidence>
<dbReference type="SUPFAM" id="SSF46689">
    <property type="entry name" value="Homeodomain-like"/>
    <property type="match status" value="1"/>
</dbReference>
<evidence type="ECO:0000256" key="1">
    <source>
        <dbReference type="ARBA" id="ARBA00023125"/>
    </source>
</evidence>
<dbReference type="AlphaFoldDB" id="A0A6J5A8H5"/>
<dbReference type="InterPro" id="IPR036271">
    <property type="entry name" value="Tet_transcr_reg_TetR-rel_C_sf"/>
</dbReference>
<dbReference type="GO" id="GO:0003700">
    <property type="term" value="F:DNA-binding transcription factor activity"/>
    <property type="evidence" value="ECO:0007669"/>
    <property type="project" value="TreeGrafter"/>
</dbReference>